<evidence type="ECO:0000313" key="2">
    <source>
        <dbReference type="Proteomes" id="UP001139000"/>
    </source>
</evidence>
<dbReference type="Proteomes" id="UP001139000">
    <property type="component" value="Unassembled WGS sequence"/>
</dbReference>
<keyword evidence="2" id="KW-1185">Reference proteome</keyword>
<evidence type="ECO:0000313" key="1">
    <source>
        <dbReference type="EMBL" id="MCF0061370.1"/>
    </source>
</evidence>
<dbReference type="EMBL" id="JAJTTC010000001">
    <property type="protein sequence ID" value="MCF0061370.1"/>
    <property type="molecule type" value="Genomic_DNA"/>
</dbReference>
<proteinExistence type="predicted"/>
<protein>
    <submittedName>
        <fullName evidence="1">Uncharacterized protein</fullName>
    </submittedName>
</protein>
<gene>
    <name evidence="1" type="ORF">LXM26_07690</name>
</gene>
<organism evidence="1 2">
    <name type="scientific">Dyadobacter chenwenxiniae</name>
    <dbReference type="NCBI Taxonomy" id="2906456"/>
    <lineage>
        <taxon>Bacteria</taxon>
        <taxon>Pseudomonadati</taxon>
        <taxon>Bacteroidota</taxon>
        <taxon>Cytophagia</taxon>
        <taxon>Cytophagales</taxon>
        <taxon>Spirosomataceae</taxon>
        <taxon>Dyadobacter</taxon>
    </lineage>
</organism>
<name>A0A9X1PJ86_9BACT</name>
<comment type="caution">
    <text evidence="1">The sequence shown here is derived from an EMBL/GenBank/DDBJ whole genome shotgun (WGS) entry which is preliminary data.</text>
</comment>
<reference evidence="1" key="1">
    <citation type="submission" date="2021-12" db="EMBL/GenBank/DDBJ databases">
        <title>Novel species in genus Dyadobacter.</title>
        <authorList>
            <person name="Ma C."/>
        </authorList>
    </citation>
    <scope>NUCLEOTIDE SEQUENCE</scope>
    <source>
        <strain evidence="1">LJ419</strain>
    </source>
</reference>
<sequence>MLAAQNKIIIVDNMQDELDRLGRSFFNNGLGCRTFLYTVDYDDEPLKNVRLAFFDINLISGREVLTDQDIQDILENHTTVLNDIAYAIGQFIHVDNGPYALIFWTKNSALIGAIRDYIGNEERGYGDLPSPIFIGCLDKTEFDDDDKIVHLSERVLELINSNEKLKFLFDLENNAKIAGEKTLNRLASIIPREDSWGISTRFFDNLDMVLSRVAASTLGFEHSKSNPQRAVYEGLVPIVNYEFLNSSSDVDWREITSQLTNAKAISNLANPSDIIQHKMNALYHIEACQDNVKAVRGCVLEIDRFNEAHMKSLNIEDVDEWITKLLAIKDGSDAQKARKIEILGQSKIVAIEISAACDYANKKPRINKYILGVLTSNLNFKLDSDLNLKNRPESCYHLGGCCFHANNKDLHIWLNLNYVFGALSTDERLGNSVFILKKEIMDMLGNKYASHVSRIGITSL</sequence>
<dbReference type="AlphaFoldDB" id="A0A9X1PJ86"/>
<accession>A0A9X1PJ86</accession>
<dbReference type="RefSeq" id="WP_234654634.1">
    <property type="nucleotide sequence ID" value="NZ_CP094997.1"/>
</dbReference>